<protein>
    <submittedName>
        <fullName evidence="1">Uncharacterized protein</fullName>
    </submittedName>
</protein>
<gene>
    <name evidence="1" type="ORF">HMPREF0636_1111</name>
</gene>
<dbReference type="PATRIC" id="fig|887901.3.peg.270"/>
<evidence type="ECO:0000313" key="2">
    <source>
        <dbReference type="Proteomes" id="UP000023482"/>
    </source>
</evidence>
<comment type="caution">
    <text evidence="1">The sequence shown here is derived from an EMBL/GenBank/DDBJ whole genome shotgun (WGS) entry which is preliminary data.</text>
</comment>
<evidence type="ECO:0000313" key="1">
    <source>
        <dbReference type="EMBL" id="EWC93259.1"/>
    </source>
</evidence>
<name>Z4X0P5_9PORP</name>
<keyword evidence="2" id="KW-1185">Reference proteome</keyword>
<dbReference type="EMBL" id="JDFF01000008">
    <property type="protein sequence ID" value="EWC93259.1"/>
    <property type="molecule type" value="Genomic_DNA"/>
</dbReference>
<reference evidence="1 2" key="1">
    <citation type="submission" date="2014-01" db="EMBL/GenBank/DDBJ databases">
        <authorList>
            <person name="Durkin A.S."/>
            <person name="McCorrison J."/>
            <person name="Torralba M."/>
            <person name="Gillis M."/>
            <person name="Haft D.H."/>
            <person name="Methe B."/>
            <person name="Sutton G."/>
            <person name="Nelson K.E."/>
        </authorList>
    </citation>
    <scope>NUCLEOTIDE SEQUENCE [LARGE SCALE GENOMIC DNA]</scope>
    <source>
        <strain evidence="1 2">ATCC 51270</strain>
    </source>
</reference>
<sequence>MDLLAILKDEISKGTPIAYQVEKNEVKILGSLDNIDFVFDLLYEMEFQGLAERIGHEIVEHPSYIKGEPIWEWLWERTGGVYTRIQMQIPLGITHGNEA</sequence>
<accession>Z4X0P5</accession>
<dbReference type="AlphaFoldDB" id="Z4X0P5"/>
<dbReference type="Proteomes" id="UP000023482">
    <property type="component" value="Unassembled WGS sequence"/>
</dbReference>
<proteinExistence type="predicted"/>
<organism evidence="1 2">
    <name type="scientific">Porphyromonas catoniae ATCC 51270</name>
    <dbReference type="NCBI Taxonomy" id="887901"/>
    <lineage>
        <taxon>Bacteria</taxon>
        <taxon>Pseudomonadati</taxon>
        <taxon>Bacteroidota</taxon>
        <taxon>Bacteroidia</taxon>
        <taxon>Bacteroidales</taxon>
        <taxon>Porphyromonadaceae</taxon>
        <taxon>Porphyromonas</taxon>
    </lineage>
</organism>